<dbReference type="InParanoid" id="A0A4S2MW12"/>
<evidence type="ECO:0000313" key="3">
    <source>
        <dbReference type="Proteomes" id="UP000298138"/>
    </source>
</evidence>
<dbReference type="AlphaFoldDB" id="A0A4S2MW12"/>
<reference evidence="2 3" key="1">
    <citation type="submission" date="2019-04" db="EMBL/GenBank/DDBJ databases">
        <title>Comparative genomics and transcriptomics to analyze fruiting body development in filamentous ascomycetes.</title>
        <authorList>
            <consortium name="DOE Joint Genome Institute"/>
            <person name="Lutkenhaus R."/>
            <person name="Traeger S."/>
            <person name="Breuer J."/>
            <person name="Kuo A."/>
            <person name="Lipzen A."/>
            <person name="Pangilinan J."/>
            <person name="Dilworth D."/>
            <person name="Sandor L."/>
            <person name="Poggeler S."/>
            <person name="Barry K."/>
            <person name="Grigoriev I.V."/>
            <person name="Nowrousian M."/>
        </authorList>
    </citation>
    <scope>NUCLEOTIDE SEQUENCE [LARGE SCALE GENOMIC DNA]</scope>
    <source>
        <strain evidence="2 3">CBS 389.68</strain>
    </source>
</reference>
<dbReference type="EMBL" id="ML220122">
    <property type="protein sequence ID" value="TGZ80777.1"/>
    <property type="molecule type" value="Genomic_DNA"/>
</dbReference>
<evidence type="ECO:0000313" key="2">
    <source>
        <dbReference type="EMBL" id="TGZ80777.1"/>
    </source>
</evidence>
<feature type="signal peptide" evidence="1">
    <location>
        <begin position="1"/>
        <end position="21"/>
    </location>
</feature>
<name>A0A4S2MW12_9PEZI</name>
<evidence type="ECO:0008006" key="4">
    <source>
        <dbReference type="Google" id="ProtNLM"/>
    </source>
</evidence>
<gene>
    <name evidence="2" type="ORF">EX30DRAFT_364167</name>
</gene>
<organism evidence="2 3">
    <name type="scientific">Ascodesmis nigricans</name>
    <dbReference type="NCBI Taxonomy" id="341454"/>
    <lineage>
        <taxon>Eukaryota</taxon>
        <taxon>Fungi</taxon>
        <taxon>Dikarya</taxon>
        <taxon>Ascomycota</taxon>
        <taxon>Pezizomycotina</taxon>
        <taxon>Pezizomycetes</taxon>
        <taxon>Pezizales</taxon>
        <taxon>Ascodesmidaceae</taxon>
        <taxon>Ascodesmis</taxon>
    </lineage>
</organism>
<proteinExistence type="predicted"/>
<keyword evidence="1" id="KW-0732">Signal</keyword>
<protein>
    <recommendedName>
        <fullName evidence="4">Ecp2 effector protein domain-containing protein</fullName>
    </recommendedName>
</protein>
<accession>A0A4S2MW12</accession>
<keyword evidence="3" id="KW-1185">Reference proteome</keyword>
<dbReference type="Proteomes" id="UP000298138">
    <property type="component" value="Unassembled WGS sequence"/>
</dbReference>
<sequence length="195" mass="21830">MKLPTLPLFLLLLTSAVTITALPQLPSDPAPSFTPIATPRPIDPGEYTVLPDTTPLRTTPAGDITPLSAWTTECYNSGLSAHWDVIVPGIEYYCNKYDGHKVARGGGGLKMAWLFGFWACPYHESRLCPMVVEYQYYNIGGSTEGWLVKKDECIWWFHYIIFGCSKSDYTTRGGKYHTSSGYVKMDPEYYIYASA</sequence>
<evidence type="ECO:0000256" key="1">
    <source>
        <dbReference type="SAM" id="SignalP"/>
    </source>
</evidence>
<feature type="chain" id="PRO_5020302146" description="Ecp2 effector protein domain-containing protein" evidence="1">
    <location>
        <begin position="22"/>
        <end position="195"/>
    </location>
</feature>